<accession>C7ZFT7</accession>
<feature type="domain" description="Zn(2)-C6 fungal-type" evidence="4">
    <location>
        <begin position="12"/>
        <end position="42"/>
    </location>
</feature>
<dbReference type="GO" id="GO:0000981">
    <property type="term" value="F:DNA-binding transcription factor activity, RNA polymerase II-specific"/>
    <property type="evidence" value="ECO:0007669"/>
    <property type="project" value="InterPro"/>
</dbReference>
<evidence type="ECO:0000259" key="4">
    <source>
        <dbReference type="PROSITE" id="PS50048"/>
    </source>
</evidence>
<sequence>MPTAARGKRKSTCWTCRLRHKWCDGVLPVCGACAALDISCYYSHVRPDWMDDGQGQQQMVQKIKTQVKQGAKRRRGIAMMQNIAQTLAIHNNPNELSPRSSSPQSRSSGEAGPPLADAAMQSHSLEQAPRSQVNCLSTQPISLPGPSNSQATTAGRASPPTLMTTELEMGYLMGYMEYVFPIMFPFYKPAILEGGRTWPLMLAMKNLGFSKSVTSLSSYFFSVIPVIPGPVHNACFAKTWQELSHQTNVALASVQRDLLGLRSQGVSTNLRDGIHLLANIVQLLLLERELFMSSEWQVHLKAAVDLLGQILLYHGINMRGEGPNIAAVVEKLADPVPFPASVSTPLTTEQGAFRFFSAILVVDDIVASTCLEQPSELRQYLSKQVPSDQDQRYTLSLQAVTGCQDWVFELIGDIAAFDAWKKTKKKNGELVMDKFHHHARKIDQRWQKHVDHLDQHDSRHQHETNTASGLYGPLESVLRDSNRCQVHDLYSSDIHVRVTKIWAYAARTYLLVTLLGWQPTHQDILSSIKRTYYYIILKVFLF</sequence>
<organism evidence="5 6">
    <name type="scientific">Fusarium vanettenii (strain ATCC MYA-4622 / CBS 123669 / FGSC 9596 / NRRL 45880 / 77-13-4)</name>
    <name type="common">Fusarium solani subsp. pisi</name>
    <dbReference type="NCBI Taxonomy" id="660122"/>
    <lineage>
        <taxon>Eukaryota</taxon>
        <taxon>Fungi</taxon>
        <taxon>Dikarya</taxon>
        <taxon>Ascomycota</taxon>
        <taxon>Pezizomycotina</taxon>
        <taxon>Sordariomycetes</taxon>
        <taxon>Hypocreomycetidae</taxon>
        <taxon>Hypocreales</taxon>
        <taxon>Nectriaceae</taxon>
        <taxon>Fusarium</taxon>
        <taxon>Fusarium solani species complex</taxon>
        <taxon>Fusarium vanettenii</taxon>
    </lineage>
</organism>
<dbReference type="eggNOG" id="ENOG502RX7Y">
    <property type="taxonomic scope" value="Eukaryota"/>
</dbReference>
<dbReference type="InterPro" id="IPR036864">
    <property type="entry name" value="Zn2-C6_fun-type_DNA-bd_sf"/>
</dbReference>
<dbReference type="Gene3D" id="4.10.240.10">
    <property type="entry name" value="Zn(2)-C6 fungal-type DNA-binding domain"/>
    <property type="match status" value="1"/>
</dbReference>
<evidence type="ECO:0000313" key="5">
    <source>
        <dbReference type="EMBL" id="EEU37094.1"/>
    </source>
</evidence>
<comment type="subcellular location">
    <subcellularLocation>
        <location evidence="1">Nucleus</location>
    </subcellularLocation>
</comment>
<keyword evidence="2" id="KW-0539">Nucleus</keyword>
<keyword evidence="6" id="KW-1185">Reference proteome</keyword>
<dbReference type="PROSITE" id="PS50048">
    <property type="entry name" value="ZN2_CY6_FUNGAL_2"/>
    <property type="match status" value="1"/>
</dbReference>
<feature type="compositionally biased region" description="Low complexity" evidence="3">
    <location>
        <begin position="97"/>
        <end position="108"/>
    </location>
</feature>
<dbReference type="EMBL" id="GG698924">
    <property type="protein sequence ID" value="EEU37094.1"/>
    <property type="molecule type" value="Genomic_DNA"/>
</dbReference>
<dbReference type="OrthoDB" id="3251668at2759"/>
<dbReference type="RefSeq" id="XP_003042807.1">
    <property type="nucleotide sequence ID" value="XM_003042761.1"/>
</dbReference>
<feature type="compositionally biased region" description="Polar residues" evidence="3">
    <location>
        <begin position="121"/>
        <end position="155"/>
    </location>
</feature>
<dbReference type="SUPFAM" id="SSF57701">
    <property type="entry name" value="Zn2/Cys6 DNA-binding domain"/>
    <property type="match status" value="1"/>
</dbReference>
<dbReference type="Pfam" id="PF11951">
    <property type="entry name" value="Fungal_trans_2"/>
    <property type="match status" value="1"/>
</dbReference>
<dbReference type="Proteomes" id="UP000005206">
    <property type="component" value="Chromosome 11"/>
</dbReference>
<dbReference type="SMART" id="SM00066">
    <property type="entry name" value="GAL4"/>
    <property type="match status" value="1"/>
</dbReference>
<dbReference type="InterPro" id="IPR001138">
    <property type="entry name" value="Zn2Cys6_DnaBD"/>
</dbReference>
<dbReference type="InterPro" id="IPR021858">
    <property type="entry name" value="Fun_TF"/>
</dbReference>
<gene>
    <name evidence="5" type="ORF">NECHADRAFT_86671</name>
</gene>
<dbReference type="CDD" id="cd00067">
    <property type="entry name" value="GAL4"/>
    <property type="match status" value="1"/>
</dbReference>
<protein>
    <recommendedName>
        <fullName evidence="4">Zn(2)-C6 fungal-type domain-containing protein</fullName>
    </recommendedName>
</protein>
<reference evidence="5 6" key="1">
    <citation type="journal article" date="2009" name="PLoS Genet.">
        <title>The genome of Nectria haematococca: contribution of supernumerary chromosomes to gene expansion.</title>
        <authorList>
            <person name="Coleman J.J."/>
            <person name="Rounsley S.D."/>
            <person name="Rodriguez-Carres M."/>
            <person name="Kuo A."/>
            <person name="Wasmann C.C."/>
            <person name="Grimwood J."/>
            <person name="Schmutz J."/>
            <person name="Taga M."/>
            <person name="White G.J."/>
            <person name="Zhou S."/>
            <person name="Schwartz D.C."/>
            <person name="Freitag M."/>
            <person name="Ma L.J."/>
            <person name="Danchin E.G."/>
            <person name="Henrissat B."/>
            <person name="Coutinho P.M."/>
            <person name="Nelson D.R."/>
            <person name="Straney D."/>
            <person name="Napoli C.A."/>
            <person name="Barker B.M."/>
            <person name="Gribskov M."/>
            <person name="Rep M."/>
            <person name="Kroken S."/>
            <person name="Molnar I."/>
            <person name="Rensing C."/>
            <person name="Kennell J.C."/>
            <person name="Zamora J."/>
            <person name="Farman M.L."/>
            <person name="Selker E.U."/>
            <person name="Salamov A."/>
            <person name="Shapiro H."/>
            <person name="Pangilinan J."/>
            <person name="Lindquist E."/>
            <person name="Lamers C."/>
            <person name="Grigoriev I.V."/>
            <person name="Geiser D.M."/>
            <person name="Covert S.F."/>
            <person name="Temporini E."/>
            <person name="Vanetten H.D."/>
        </authorList>
    </citation>
    <scope>NUCLEOTIDE SEQUENCE [LARGE SCALE GENOMIC DNA]</scope>
    <source>
        <strain evidence="6">ATCC MYA-4622 / CBS 123669 / FGSC 9596 / NRRL 45880 / 77-13-4</strain>
    </source>
</reference>
<dbReference type="KEGG" id="nhe:NECHADRAFT_86671"/>
<dbReference type="AlphaFoldDB" id="C7ZFT7"/>
<evidence type="ECO:0000256" key="1">
    <source>
        <dbReference type="ARBA" id="ARBA00004123"/>
    </source>
</evidence>
<evidence type="ECO:0000256" key="2">
    <source>
        <dbReference type="ARBA" id="ARBA00023242"/>
    </source>
</evidence>
<dbReference type="GeneID" id="9664923"/>
<evidence type="ECO:0000256" key="3">
    <source>
        <dbReference type="SAM" id="MobiDB-lite"/>
    </source>
</evidence>
<dbReference type="GO" id="GO:0008270">
    <property type="term" value="F:zinc ion binding"/>
    <property type="evidence" value="ECO:0007669"/>
    <property type="project" value="InterPro"/>
</dbReference>
<dbReference type="PANTHER" id="PTHR37534">
    <property type="entry name" value="TRANSCRIPTIONAL ACTIVATOR PROTEIN UGA3"/>
    <property type="match status" value="1"/>
</dbReference>
<dbReference type="Pfam" id="PF00172">
    <property type="entry name" value="Zn_clus"/>
    <property type="match status" value="1"/>
</dbReference>
<dbReference type="InParanoid" id="C7ZFT7"/>
<dbReference type="PANTHER" id="PTHR37534:SF20">
    <property type="entry name" value="PRO1A C6 ZINK-FINGER PROTEIN"/>
    <property type="match status" value="1"/>
</dbReference>
<feature type="region of interest" description="Disordered" evidence="3">
    <location>
        <begin position="92"/>
        <end position="159"/>
    </location>
</feature>
<proteinExistence type="predicted"/>
<name>C7ZFT7_FUSV7</name>
<dbReference type="HOGENOM" id="CLU_019313_1_1_1"/>
<dbReference type="GO" id="GO:0005634">
    <property type="term" value="C:nucleus"/>
    <property type="evidence" value="ECO:0007669"/>
    <property type="project" value="UniProtKB-SubCell"/>
</dbReference>
<dbReference type="PROSITE" id="PS00463">
    <property type="entry name" value="ZN2_CY6_FUNGAL_1"/>
    <property type="match status" value="1"/>
</dbReference>
<dbReference type="VEuPathDB" id="FungiDB:NECHADRAFT_86671"/>
<dbReference type="OMA" id="LLEYHCE"/>
<evidence type="ECO:0000313" key="6">
    <source>
        <dbReference type="Proteomes" id="UP000005206"/>
    </source>
</evidence>